<protein>
    <submittedName>
        <fullName evidence="8">C-type cytochrome</fullName>
    </submittedName>
</protein>
<reference evidence="8 9" key="1">
    <citation type="submission" date="2019-08" db="EMBL/GenBank/DDBJ databases">
        <title>Lewinella sp. strain SSH13 Genome sequencing and assembly.</title>
        <authorList>
            <person name="Kim I."/>
        </authorList>
    </citation>
    <scope>NUCLEOTIDE SEQUENCE [LARGE SCALE GENOMIC DNA]</scope>
    <source>
        <strain evidence="8 9">SSH13</strain>
    </source>
</reference>
<evidence type="ECO:0000256" key="4">
    <source>
        <dbReference type="PROSITE-ProRule" id="PRU00433"/>
    </source>
</evidence>
<proteinExistence type="predicted"/>
<dbReference type="GO" id="GO:0009055">
    <property type="term" value="F:electron transfer activity"/>
    <property type="evidence" value="ECO:0007669"/>
    <property type="project" value="InterPro"/>
</dbReference>
<dbReference type="Pfam" id="PF13442">
    <property type="entry name" value="Cytochrome_CBB3"/>
    <property type="match status" value="1"/>
</dbReference>
<dbReference type="PROSITE" id="PS51007">
    <property type="entry name" value="CYTC"/>
    <property type="match status" value="1"/>
</dbReference>
<feature type="transmembrane region" description="Helical" evidence="6">
    <location>
        <begin position="129"/>
        <end position="147"/>
    </location>
</feature>
<dbReference type="AlphaFoldDB" id="A0A5C7G082"/>
<keyword evidence="6" id="KW-0472">Membrane</keyword>
<feature type="transmembrane region" description="Helical" evidence="6">
    <location>
        <begin position="35"/>
        <end position="59"/>
    </location>
</feature>
<comment type="caution">
    <text evidence="8">The sequence shown here is derived from an EMBL/GenBank/DDBJ whole genome shotgun (WGS) entry which is preliminary data.</text>
</comment>
<name>A0A5C7G082_9BACT</name>
<keyword evidence="6" id="KW-1133">Transmembrane helix</keyword>
<dbReference type="SUPFAM" id="SSF46626">
    <property type="entry name" value="Cytochrome c"/>
    <property type="match status" value="1"/>
</dbReference>
<keyword evidence="2 4" id="KW-0479">Metal-binding</keyword>
<dbReference type="Proteomes" id="UP000321907">
    <property type="component" value="Unassembled WGS sequence"/>
</dbReference>
<dbReference type="RefSeq" id="WP_147929493.1">
    <property type="nucleotide sequence ID" value="NZ_VOXD01000004.1"/>
</dbReference>
<evidence type="ECO:0000256" key="2">
    <source>
        <dbReference type="ARBA" id="ARBA00022723"/>
    </source>
</evidence>
<dbReference type="InterPro" id="IPR050597">
    <property type="entry name" value="Cytochrome_c_Oxidase_Subunit"/>
</dbReference>
<keyword evidence="9" id="KW-1185">Reference proteome</keyword>
<accession>A0A5C7G082</accession>
<dbReference type="OrthoDB" id="9811281at2"/>
<evidence type="ECO:0000313" key="8">
    <source>
        <dbReference type="EMBL" id="TXF91036.1"/>
    </source>
</evidence>
<feature type="compositionally biased region" description="Acidic residues" evidence="5">
    <location>
        <begin position="292"/>
        <end position="302"/>
    </location>
</feature>
<organism evidence="8 9">
    <name type="scientific">Neolewinella aurantiaca</name>
    <dbReference type="NCBI Taxonomy" id="2602767"/>
    <lineage>
        <taxon>Bacteria</taxon>
        <taxon>Pseudomonadati</taxon>
        <taxon>Bacteroidota</taxon>
        <taxon>Saprospiria</taxon>
        <taxon>Saprospirales</taxon>
        <taxon>Lewinellaceae</taxon>
        <taxon>Neolewinella</taxon>
    </lineage>
</organism>
<dbReference type="InterPro" id="IPR032858">
    <property type="entry name" value="CcoP_N"/>
</dbReference>
<evidence type="ECO:0000256" key="3">
    <source>
        <dbReference type="ARBA" id="ARBA00023004"/>
    </source>
</evidence>
<dbReference type="GO" id="GO:0046872">
    <property type="term" value="F:metal ion binding"/>
    <property type="evidence" value="ECO:0007669"/>
    <property type="project" value="UniProtKB-KW"/>
</dbReference>
<evidence type="ECO:0000313" key="9">
    <source>
        <dbReference type="Proteomes" id="UP000321907"/>
    </source>
</evidence>
<sequence length="302" mass="33732">MNFLTNNPLFLQATAPVVEPAPTGLLTGMSPMEQLLLVLMLLVFAAGMGAVINLSFVFMRMQRLRMLEKYHPEVLEKVGVPVPASATIPWWKQLYDRLTDEVPVEMEEEILLDHNYDGIMELDNNLPPWWKGLFYIAIAFAPVYIYFNHFSDYGLSSHEAYEVQMDQAADDVKAYLATQKNAIDESNVTLLVDADALSNGQTLFTAKCAVCHGQLAEGGIGPNLTDAYWLHGGSIADIFKTIKYGVPEKGMIAWKSELRPRDMQEVASFITSMGGTEPANAKEPQGELYEPREEEEVETTTE</sequence>
<dbReference type="InterPro" id="IPR009056">
    <property type="entry name" value="Cyt_c-like_dom"/>
</dbReference>
<keyword evidence="1 4" id="KW-0349">Heme</keyword>
<gene>
    <name evidence="8" type="ORF">FUA23_04330</name>
</gene>
<dbReference type="EMBL" id="VOXD01000004">
    <property type="protein sequence ID" value="TXF91036.1"/>
    <property type="molecule type" value="Genomic_DNA"/>
</dbReference>
<keyword evidence="3 4" id="KW-0408">Iron</keyword>
<dbReference type="PANTHER" id="PTHR33751:SF1">
    <property type="entry name" value="CBB3-TYPE CYTOCHROME C OXIDASE SUBUNIT FIXP"/>
    <property type="match status" value="1"/>
</dbReference>
<evidence type="ECO:0000259" key="7">
    <source>
        <dbReference type="PROSITE" id="PS51007"/>
    </source>
</evidence>
<dbReference type="Pfam" id="PF14715">
    <property type="entry name" value="FixP_N"/>
    <property type="match status" value="1"/>
</dbReference>
<feature type="region of interest" description="Disordered" evidence="5">
    <location>
        <begin position="271"/>
        <end position="302"/>
    </location>
</feature>
<dbReference type="InterPro" id="IPR036909">
    <property type="entry name" value="Cyt_c-like_dom_sf"/>
</dbReference>
<evidence type="ECO:0000256" key="5">
    <source>
        <dbReference type="SAM" id="MobiDB-lite"/>
    </source>
</evidence>
<dbReference type="Gene3D" id="1.10.760.10">
    <property type="entry name" value="Cytochrome c-like domain"/>
    <property type="match status" value="1"/>
</dbReference>
<feature type="domain" description="Cytochrome c" evidence="7">
    <location>
        <begin position="195"/>
        <end position="274"/>
    </location>
</feature>
<dbReference type="PANTHER" id="PTHR33751">
    <property type="entry name" value="CBB3-TYPE CYTOCHROME C OXIDASE SUBUNIT FIXP"/>
    <property type="match status" value="1"/>
</dbReference>
<keyword evidence="6" id="KW-0812">Transmembrane</keyword>
<evidence type="ECO:0000256" key="1">
    <source>
        <dbReference type="ARBA" id="ARBA00022617"/>
    </source>
</evidence>
<evidence type="ECO:0000256" key="6">
    <source>
        <dbReference type="SAM" id="Phobius"/>
    </source>
</evidence>
<dbReference type="GO" id="GO:0020037">
    <property type="term" value="F:heme binding"/>
    <property type="evidence" value="ECO:0007669"/>
    <property type="project" value="InterPro"/>
</dbReference>
<dbReference type="InterPro" id="IPR038414">
    <property type="entry name" value="CcoP_N_sf"/>
</dbReference>
<dbReference type="Gene3D" id="6.10.280.130">
    <property type="match status" value="1"/>
</dbReference>